<dbReference type="Pfam" id="PF06969">
    <property type="entry name" value="HemN_C"/>
    <property type="match status" value="1"/>
</dbReference>
<dbReference type="InterPro" id="IPR058240">
    <property type="entry name" value="rSAM_sf"/>
</dbReference>
<dbReference type="InterPro" id="IPR023404">
    <property type="entry name" value="rSAM_horseshoe"/>
</dbReference>
<dbReference type="SFLD" id="SFLDG01082">
    <property type="entry name" value="B12-binding_domain_containing"/>
    <property type="match status" value="1"/>
</dbReference>
<sequence>MAGIYIHIPFCESRCIYCDFYSTTSLKWKDDYVDALCKEMKLRPAIQALGDNYPIETIYLGGGTPSQLSNEHLLRIFTMLKETYGDLFTKNMEITMECNPDDVTPDYCKTLGKLPVNRVSMGAQTFSDQRLQFLRRRHNTAEVKEAVSLLRNTGIENISIDLMFGFPKENIEDWKYDIQQALLLGVEHISAYSLMYEEGTPLYKMLEQGKIEEIDEELSRNMYDTLVDMLTISGYEHYEISNFAKPGYRSRHNSSYWNETPYIGLGAAAHSYRRAQNQSGNMEVTRSWNVNNIQQYINSIHQGILPSEKEYLDLATRYNDLITTALRTSDGIDLKKTEKEFGKCYLEKLLDEANDKIKRGLMKMDKQNNRLSLTREGIYISDDIMGDFMIV</sequence>
<keyword evidence="2" id="KW-0963">Cytoplasm</keyword>
<keyword evidence="2" id="KW-0411">Iron-sulfur</keyword>
<dbReference type="PANTHER" id="PTHR13932">
    <property type="entry name" value="COPROPORPHYRINIGEN III OXIDASE"/>
    <property type="match status" value="1"/>
</dbReference>
<dbReference type="GO" id="GO:0051539">
    <property type="term" value="F:4 iron, 4 sulfur cluster binding"/>
    <property type="evidence" value="ECO:0007669"/>
    <property type="project" value="UniProtKB-UniRule"/>
</dbReference>
<keyword evidence="2" id="KW-0408">Iron</keyword>
<evidence type="ECO:0000313" key="4">
    <source>
        <dbReference type="EMBL" id="TFH84410.1"/>
    </source>
</evidence>
<organism evidence="4 5">
    <name type="scientific">Segatella hominis</name>
    <dbReference type="NCBI Taxonomy" id="2518605"/>
    <lineage>
        <taxon>Bacteria</taxon>
        <taxon>Pseudomonadati</taxon>
        <taxon>Bacteroidota</taxon>
        <taxon>Bacteroidia</taxon>
        <taxon>Bacteroidales</taxon>
        <taxon>Prevotellaceae</taxon>
        <taxon>Segatella</taxon>
    </lineage>
</organism>
<dbReference type="GO" id="GO:0046872">
    <property type="term" value="F:metal ion binding"/>
    <property type="evidence" value="ECO:0007669"/>
    <property type="project" value="UniProtKB-UniRule"/>
</dbReference>
<dbReference type="GO" id="GO:0006779">
    <property type="term" value="P:porphyrin-containing compound biosynthetic process"/>
    <property type="evidence" value="ECO:0007669"/>
    <property type="project" value="InterPro"/>
</dbReference>
<protein>
    <recommendedName>
        <fullName evidence="2">Heme chaperone HemW</fullName>
    </recommendedName>
</protein>
<dbReference type="NCBIfam" id="TIGR00539">
    <property type="entry name" value="hemN_rel"/>
    <property type="match status" value="1"/>
</dbReference>
<dbReference type="InterPro" id="IPR007197">
    <property type="entry name" value="rSAM"/>
</dbReference>
<dbReference type="SUPFAM" id="SSF102114">
    <property type="entry name" value="Radical SAM enzymes"/>
    <property type="match status" value="1"/>
</dbReference>
<comment type="function">
    <text evidence="2">Probably acts as a heme chaperone, transferring heme to an unknown acceptor. Binds one molecule of heme per monomer, possibly covalently. Binds 1 [4Fe-4S] cluster. The cluster is coordinated with 3 cysteines and an exchangeable S-adenosyl-L-methionine.</text>
</comment>
<dbReference type="PANTHER" id="PTHR13932:SF5">
    <property type="entry name" value="RADICAL S-ADENOSYL METHIONINE DOMAIN-CONTAINING PROTEIN 1, MITOCHONDRIAL"/>
    <property type="match status" value="1"/>
</dbReference>
<dbReference type="SMART" id="SM00729">
    <property type="entry name" value="Elp3"/>
    <property type="match status" value="1"/>
</dbReference>
<keyword evidence="5" id="KW-1185">Reference proteome</keyword>
<dbReference type="GeneID" id="302993865"/>
<comment type="similarity">
    <text evidence="1">Belongs to the anaerobic coproporphyrinogen-III oxidase family. HemW subfamily.</text>
</comment>
<dbReference type="Proteomes" id="UP000297872">
    <property type="component" value="Unassembled WGS sequence"/>
</dbReference>
<dbReference type="RefSeq" id="WP_134842446.1">
    <property type="nucleotide sequence ID" value="NZ_SGVY01000002.1"/>
</dbReference>
<keyword evidence="2" id="KW-0349">Heme</keyword>
<dbReference type="AlphaFoldDB" id="A0A4Y8VV73"/>
<comment type="subcellular location">
    <subcellularLocation>
        <location evidence="2">Cytoplasm</location>
    </subcellularLocation>
</comment>
<keyword evidence="2" id="KW-0143">Chaperone</keyword>
<dbReference type="PROSITE" id="PS51918">
    <property type="entry name" value="RADICAL_SAM"/>
    <property type="match status" value="1"/>
</dbReference>
<dbReference type="InterPro" id="IPR010723">
    <property type="entry name" value="HemN_C"/>
</dbReference>
<evidence type="ECO:0000256" key="2">
    <source>
        <dbReference type="RuleBase" id="RU364116"/>
    </source>
</evidence>
<keyword evidence="2" id="KW-0004">4Fe-4S</keyword>
<dbReference type="InterPro" id="IPR006638">
    <property type="entry name" value="Elp3/MiaA/NifB-like_rSAM"/>
</dbReference>
<dbReference type="Pfam" id="PF04055">
    <property type="entry name" value="Radical_SAM"/>
    <property type="match status" value="1"/>
</dbReference>
<keyword evidence="2" id="KW-0479">Metal-binding</keyword>
<dbReference type="SFLD" id="SFLDG01065">
    <property type="entry name" value="anaerobic_coproporphyrinogen-I"/>
    <property type="match status" value="1"/>
</dbReference>
<name>A0A4Y8VV73_9BACT</name>
<evidence type="ECO:0000313" key="5">
    <source>
        <dbReference type="Proteomes" id="UP000297872"/>
    </source>
</evidence>
<dbReference type="InterPro" id="IPR004559">
    <property type="entry name" value="HemW-like"/>
</dbReference>
<dbReference type="OrthoDB" id="9808022at2"/>
<proteinExistence type="inferred from homology"/>
<reference evidence="4 5" key="1">
    <citation type="submission" date="2019-02" db="EMBL/GenBank/DDBJ databases">
        <title>Draft Genome Sequence of the Prevotella sp. BCRC 81118, Isolated from Human Feces.</title>
        <authorList>
            <person name="Huang C.-H."/>
        </authorList>
    </citation>
    <scope>NUCLEOTIDE SEQUENCE [LARGE SCALE GENOMIC DNA]</scope>
    <source>
        <strain evidence="4 5">BCRC 81118</strain>
    </source>
</reference>
<dbReference type="SFLD" id="SFLDF00562">
    <property type="entry name" value="HemN-like__clustered_with_heat"/>
    <property type="match status" value="1"/>
</dbReference>
<evidence type="ECO:0000259" key="3">
    <source>
        <dbReference type="PROSITE" id="PS51918"/>
    </source>
</evidence>
<dbReference type="SFLD" id="SFLDS00029">
    <property type="entry name" value="Radical_SAM"/>
    <property type="match status" value="1"/>
</dbReference>
<dbReference type="GO" id="GO:0004109">
    <property type="term" value="F:coproporphyrinogen oxidase activity"/>
    <property type="evidence" value="ECO:0007669"/>
    <property type="project" value="InterPro"/>
</dbReference>
<comment type="caution">
    <text evidence="4">The sequence shown here is derived from an EMBL/GenBank/DDBJ whole genome shotgun (WGS) entry which is preliminary data.</text>
</comment>
<feature type="domain" description="Radical SAM core" evidence="3">
    <location>
        <begin position="1"/>
        <end position="236"/>
    </location>
</feature>
<keyword evidence="2" id="KW-0949">S-adenosyl-L-methionine</keyword>
<dbReference type="SFLD" id="SFLDF00288">
    <property type="entry name" value="HemN-like__clustered_with_nucl"/>
    <property type="match status" value="1"/>
</dbReference>
<dbReference type="CDD" id="cd01335">
    <property type="entry name" value="Radical_SAM"/>
    <property type="match status" value="1"/>
</dbReference>
<accession>A0A4Y8VV73</accession>
<dbReference type="GO" id="GO:0005737">
    <property type="term" value="C:cytoplasm"/>
    <property type="evidence" value="ECO:0007669"/>
    <property type="project" value="UniProtKB-SubCell"/>
</dbReference>
<gene>
    <name evidence="4" type="primary">hemW</name>
    <name evidence="4" type="ORF">EXN75_00965</name>
</gene>
<dbReference type="EMBL" id="SGVY01000002">
    <property type="protein sequence ID" value="TFH84410.1"/>
    <property type="molecule type" value="Genomic_DNA"/>
</dbReference>
<dbReference type="Gene3D" id="3.80.30.20">
    <property type="entry name" value="tm_1862 like domain"/>
    <property type="match status" value="1"/>
</dbReference>
<evidence type="ECO:0000256" key="1">
    <source>
        <dbReference type="ARBA" id="ARBA00006100"/>
    </source>
</evidence>
<dbReference type="InterPro" id="IPR034505">
    <property type="entry name" value="Coproporphyrinogen-III_oxidase"/>
</dbReference>